<sequence length="839" mass="91656">MLDMQMRHLYLFTEEQLQLQDRLWRAVQKHAAASPASLVLPPSLALDHMVRLLLTPRQLSRPALHAALNQLGLQVALEDVQTRDLDALHSYVVQVLNTRGPNVPELASGQLLLNTYWEQWRALHPASALLRHPSTGAAAVLRGGCAVSLLRDGSPEEVLQAGAGLPRQAGGADVAQLQVCMDALRRSLGSINVELFAALFRMGADASKELDALLALVRMTGSLADNPGLLFFKGYSTLHLLKRTQEPASRRRILAEAARPLFRAAACLLPQNASQPPSNGSSRQLLRQLLQQVLTDTTGSYTDEGPQAVVLQYYELLMMVCERLGSPEGAAAFAQAAVQQVDVAYPNDKDEEARARREGRLWANLFVYALDAGAFEEAYAALQANPLPERKLDCLQRLVVTLCARGEIQTLCRLPYSGNCKKQQNGSTTLVSLLEEAQHVLQRRAEHAEVAARPQPYQVLYDFHTARSNYKSAALAQLSLARRLRDEAADAPGVLPQIERALGAAVNALSLVEPAAAWLEDPFPAGPAPEALLRKGGRGTPGSSRYLTDVTNGATAKQSSRSILSLADLQKEHAVAHAHVLVAKQLPTADLGHSSRDDIFQHLLSAGLFDAAVSMATAVFEGAALTRALERALASMAAACVRLQLREEMPQAAAMSSGRGASSWLEGDAQSTVSAAALWSQLRRCLWQYDNARHAFRLRLAVLDAVLANERRLKLPAWLLALFEVREDAAKAAGMSGNGADPAALLRAYLKYGRLEDAASLALRHLQAWDDEVMDIYRQRSCISWFPYGLLETLIARLAAAQSEPLRALQRQLSDAVERHKQAALRQSAILEERLQLRR</sequence>
<dbReference type="Proteomes" id="UP001489004">
    <property type="component" value="Unassembled WGS sequence"/>
</dbReference>
<dbReference type="PANTHER" id="PTHR21286">
    <property type="entry name" value="NUCLEAR PORE COMPLEX PROTEIN NUP160"/>
    <property type="match status" value="1"/>
</dbReference>
<dbReference type="Pfam" id="PF23354">
    <property type="entry name" value="TPR_NUP160_120_M"/>
    <property type="match status" value="1"/>
</dbReference>
<organism evidence="3 4">
    <name type="scientific">[Myrmecia] bisecta</name>
    <dbReference type="NCBI Taxonomy" id="41462"/>
    <lineage>
        <taxon>Eukaryota</taxon>
        <taxon>Viridiplantae</taxon>
        <taxon>Chlorophyta</taxon>
        <taxon>core chlorophytes</taxon>
        <taxon>Trebouxiophyceae</taxon>
        <taxon>Trebouxiales</taxon>
        <taxon>Trebouxiaceae</taxon>
        <taxon>Myrmecia</taxon>
    </lineage>
</organism>
<dbReference type="EMBL" id="JALJOR010000007">
    <property type="protein sequence ID" value="KAK9814266.1"/>
    <property type="molecule type" value="Genomic_DNA"/>
</dbReference>
<dbReference type="InterPro" id="IPR021717">
    <property type="entry name" value="Nucleoporin_Nup160"/>
</dbReference>
<dbReference type="Pfam" id="PF23347">
    <property type="entry name" value="TPR_Nup160_C"/>
    <property type="match status" value="1"/>
</dbReference>
<comment type="caution">
    <text evidence="3">The sequence shown here is derived from an EMBL/GenBank/DDBJ whole genome shotgun (WGS) entry which is preliminary data.</text>
</comment>
<dbReference type="GO" id="GO:0017056">
    <property type="term" value="F:structural constituent of nuclear pore"/>
    <property type="evidence" value="ECO:0007669"/>
    <property type="project" value="TreeGrafter"/>
</dbReference>
<evidence type="ECO:0000313" key="4">
    <source>
        <dbReference type="Proteomes" id="UP001489004"/>
    </source>
</evidence>
<evidence type="ECO:0000259" key="1">
    <source>
        <dbReference type="Pfam" id="PF23347"/>
    </source>
</evidence>
<dbReference type="InterPro" id="IPR056535">
    <property type="entry name" value="TPR_NUP160_M"/>
</dbReference>
<feature type="domain" description="NUP160 middle TPR" evidence="2">
    <location>
        <begin position="291"/>
        <end position="511"/>
    </location>
</feature>
<dbReference type="GO" id="GO:0005643">
    <property type="term" value="C:nuclear pore"/>
    <property type="evidence" value="ECO:0007669"/>
    <property type="project" value="UniProtKB-ARBA"/>
</dbReference>
<dbReference type="PANTHER" id="PTHR21286:SF0">
    <property type="entry name" value="NUCLEAR PORE COMPLEX PROTEIN NUP160"/>
    <property type="match status" value="1"/>
</dbReference>
<proteinExistence type="predicted"/>
<dbReference type="AlphaFoldDB" id="A0AAW1PXY3"/>
<reference evidence="3 4" key="1">
    <citation type="journal article" date="2024" name="Nat. Commun.">
        <title>Phylogenomics reveals the evolutionary origins of lichenization in chlorophyte algae.</title>
        <authorList>
            <person name="Puginier C."/>
            <person name="Libourel C."/>
            <person name="Otte J."/>
            <person name="Skaloud P."/>
            <person name="Haon M."/>
            <person name="Grisel S."/>
            <person name="Petersen M."/>
            <person name="Berrin J.G."/>
            <person name="Delaux P.M."/>
            <person name="Dal Grande F."/>
            <person name="Keller J."/>
        </authorList>
    </citation>
    <scope>NUCLEOTIDE SEQUENCE [LARGE SCALE GENOMIC DNA]</scope>
    <source>
        <strain evidence="3 4">SAG 2043</strain>
    </source>
</reference>
<protein>
    <submittedName>
        <fullName evidence="3">Uncharacterized protein</fullName>
    </submittedName>
</protein>
<gene>
    <name evidence="3" type="ORF">WJX72_003104</name>
</gene>
<evidence type="ECO:0000259" key="2">
    <source>
        <dbReference type="Pfam" id="PF23354"/>
    </source>
</evidence>
<feature type="domain" description="NUP160 C-terminal TPR" evidence="1">
    <location>
        <begin position="566"/>
        <end position="824"/>
    </location>
</feature>
<keyword evidence="4" id="KW-1185">Reference proteome</keyword>
<name>A0AAW1PXY3_9CHLO</name>
<accession>A0AAW1PXY3</accession>
<dbReference type="InterPro" id="IPR056536">
    <property type="entry name" value="TPR_NUP160_C"/>
</dbReference>
<evidence type="ECO:0000313" key="3">
    <source>
        <dbReference type="EMBL" id="KAK9814266.1"/>
    </source>
</evidence>